<dbReference type="InterPro" id="IPR041698">
    <property type="entry name" value="Methyltransf_25"/>
</dbReference>
<dbReference type="OrthoDB" id="9788660at2"/>
<sequence length="203" mass="22502">MDRKQHWDTVYTTKAATEVSWFQDNPALSLDLIDQSGMPKTAALVDIGGGASRLVDTLLAQNYSDVTVLDIAEPALAASKARLGDQAQRVHWIAADITHWQPARHYAMWHDRAVFHFLTDAADRDAYRRALLAGTASGSQIVIASFAPDGPERCSGLPVMRYAPESLLTELGAEFALRDARREEHHTPGGSIQRFQYSCLLRR</sequence>
<keyword evidence="3" id="KW-1185">Reference proteome</keyword>
<dbReference type="PANTHER" id="PTHR12843">
    <property type="entry name" value="PROTEIN-LYSINE N-METHYLTRANSFERASE METTL10"/>
    <property type="match status" value="1"/>
</dbReference>
<protein>
    <submittedName>
        <fullName evidence="2">Class I SAM-dependent methyltransferase</fullName>
    </submittedName>
</protein>
<dbReference type="RefSeq" id="WP_144258108.1">
    <property type="nucleotide sequence ID" value="NZ_CP041636.1"/>
</dbReference>
<dbReference type="Proteomes" id="UP000317496">
    <property type="component" value="Chromosome"/>
</dbReference>
<gene>
    <name evidence="2" type="ORF">FNB15_18355</name>
</gene>
<accession>A0A516H5T5</accession>
<dbReference type="GO" id="GO:0032259">
    <property type="term" value="P:methylation"/>
    <property type="evidence" value="ECO:0007669"/>
    <property type="project" value="UniProtKB-KW"/>
</dbReference>
<keyword evidence="2" id="KW-0808">Transferase</keyword>
<evidence type="ECO:0000313" key="2">
    <source>
        <dbReference type="EMBL" id="QDO99112.1"/>
    </source>
</evidence>
<name>A0A516H5T5_9PROT</name>
<organism evidence="2 3">
    <name type="scientific">Ferrovibrio terrae</name>
    <dbReference type="NCBI Taxonomy" id="2594003"/>
    <lineage>
        <taxon>Bacteria</taxon>
        <taxon>Pseudomonadati</taxon>
        <taxon>Pseudomonadota</taxon>
        <taxon>Alphaproteobacteria</taxon>
        <taxon>Rhodospirillales</taxon>
        <taxon>Rhodospirillaceae</taxon>
        <taxon>Ferrovibrio</taxon>
    </lineage>
</organism>
<proteinExistence type="predicted"/>
<dbReference type="Gene3D" id="3.40.50.150">
    <property type="entry name" value="Vaccinia Virus protein VP39"/>
    <property type="match status" value="1"/>
</dbReference>
<reference evidence="2 3" key="1">
    <citation type="submission" date="2019-07" db="EMBL/GenBank/DDBJ databases">
        <title>Genome sequencing for Ferrovibrio sp. K5.</title>
        <authorList>
            <person name="Park S.-J."/>
        </authorList>
    </citation>
    <scope>NUCLEOTIDE SEQUENCE [LARGE SCALE GENOMIC DNA]</scope>
    <source>
        <strain evidence="2 3">K5</strain>
    </source>
</reference>
<evidence type="ECO:0000313" key="3">
    <source>
        <dbReference type="Proteomes" id="UP000317496"/>
    </source>
</evidence>
<dbReference type="AlphaFoldDB" id="A0A516H5T5"/>
<dbReference type="InterPro" id="IPR029063">
    <property type="entry name" value="SAM-dependent_MTases_sf"/>
</dbReference>
<dbReference type="CDD" id="cd02440">
    <property type="entry name" value="AdoMet_MTases"/>
    <property type="match status" value="1"/>
</dbReference>
<dbReference type="KEGG" id="fer:FNB15_18355"/>
<keyword evidence="2" id="KW-0489">Methyltransferase</keyword>
<feature type="domain" description="Methyltransferase" evidence="1">
    <location>
        <begin position="45"/>
        <end position="129"/>
    </location>
</feature>
<dbReference type="GO" id="GO:0008168">
    <property type="term" value="F:methyltransferase activity"/>
    <property type="evidence" value="ECO:0007669"/>
    <property type="project" value="UniProtKB-KW"/>
</dbReference>
<dbReference type="Pfam" id="PF13649">
    <property type="entry name" value="Methyltransf_25"/>
    <property type="match status" value="1"/>
</dbReference>
<dbReference type="EMBL" id="CP041636">
    <property type="protein sequence ID" value="QDO99112.1"/>
    <property type="molecule type" value="Genomic_DNA"/>
</dbReference>
<evidence type="ECO:0000259" key="1">
    <source>
        <dbReference type="Pfam" id="PF13649"/>
    </source>
</evidence>
<dbReference type="PANTHER" id="PTHR12843:SF5">
    <property type="entry name" value="EEF1A LYSINE METHYLTRANSFERASE 2"/>
    <property type="match status" value="1"/>
</dbReference>
<dbReference type="SUPFAM" id="SSF53335">
    <property type="entry name" value="S-adenosyl-L-methionine-dependent methyltransferases"/>
    <property type="match status" value="1"/>
</dbReference>